<organism evidence="8 9">
    <name type="scientific">Prauserella marina</name>
    <dbReference type="NCBI Taxonomy" id="530584"/>
    <lineage>
        <taxon>Bacteria</taxon>
        <taxon>Bacillati</taxon>
        <taxon>Actinomycetota</taxon>
        <taxon>Actinomycetes</taxon>
        <taxon>Pseudonocardiales</taxon>
        <taxon>Pseudonocardiaceae</taxon>
        <taxon>Prauserella</taxon>
    </lineage>
</organism>
<reference evidence="8 9" key="1">
    <citation type="submission" date="2016-10" db="EMBL/GenBank/DDBJ databases">
        <authorList>
            <person name="de Groot N.N."/>
        </authorList>
    </citation>
    <scope>NUCLEOTIDE SEQUENCE [LARGE SCALE GENOMIC DNA]</scope>
    <source>
        <strain evidence="8 9">CGMCC 4.5506</strain>
    </source>
</reference>
<feature type="transmembrane region" description="Helical" evidence="7">
    <location>
        <begin position="58"/>
        <end position="78"/>
    </location>
</feature>
<evidence type="ECO:0000313" key="8">
    <source>
        <dbReference type="EMBL" id="SDD86601.1"/>
    </source>
</evidence>
<evidence type="ECO:0000256" key="7">
    <source>
        <dbReference type="SAM" id="Phobius"/>
    </source>
</evidence>
<dbReference type="PANTHER" id="PTHR34584:SF1">
    <property type="entry name" value="NA(+)_H(+) ANTIPORTER SUBUNIT E1"/>
    <property type="match status" value="1"/>
</dbReference>
<evidence type="ECO:0000256" key="6">
    <source>
        <dbReference type="ARBA" id="ARBA00023136"/>
    </source>
</evidence>
<name>A0A222VT08_9PSEU</name>
<accession>A0A222VT08</accession>
<dbReference type="STRING" id="530584.SAMN05421630_113190"/>
<keyword evidence="4 7" id="KW-0812">Transmembrane</keyword>
<keyword evidence="3" id="KW-1003">Cell membrane</keyword>
<dbReference type="GO" id="GO:0005886">
    <property type="term" value="C:plasma membrane"/>
    <property type="evidence" value="ECO:0007669"/>
    <property type="project" value="UniProtKB-SubCell"/>
</dbReference>
<evidence type="ECO:0000313" key="9">
    <source>
        <dbReference type="Proteomes" id="UP000199494"/>
    </source>
</evidence>
<dbReference type="GO" id="GO:0008324">
    <property type="term" value="F:monoatomic cation transmembrane transporter activity"/>
    <property type="evidence" value="ECO:0007669"/>
    <property type="project" value="InterPro"/>
</dbReference>
<gene>
    <name evidence="8" type="ORF">SAMN05421630_113190</name>
</gene>
<keyword evidence="6 7" id="KW-0472">Membrane</keyword>
<evidence type="ECO:0000256" key="2">
    <source>
        <dbReference type="ARBA" id="ARBA00006228"/>
    </source>
</evidence>
<dbReference type="AlphaFoldDB" id="A0A222VT08"/>
<dbReference type="InterPro" id="IPR002758">
    <property type="entry name" value="Cation_antiport_E"/>
</dbReference>
<sequence>MKRLSPALFLWLVIVWLALWGTLDLSTAFFGVLLSLIVLLLFPLPAHRWNIFKHPVRLIGLGAYLVWDIVLSAVRLGWDQWRDGDDIKAAIVAVPVLSDVDHVIASAANVLSLGPGKFVLQIDRRRAVWYVYVLGVRSKADTDKIFDDALDLQVRVIYAYGGADESDTVRERAEQAKARRVRSTVEAE</sequence>
<dbReference type="Pfam" id="PF01899">
    <property type="entry name" value="MNHE"/>
    <property type="match status" value="1"/>
</dbReference>
<evidence type="ECO:0000256" key="5">
    <source>
        <dbReference type="ARBA" id="ARBA00022989"/>
    </source>
</evidence>
<dbReference type="EMBL" id="FMZE01000013">
    <property type="protein sequence ID" value="SDD86601.1"/>
    <property type="molecule type" value="Genomic_DNA"/>
</dbReference>
<keyword evidence="5 7" id="KW-1133">Transmembrane helix</keyword>
<comment type="similarity">
    <text evidence="2">Belongs to the CPA3 antiporters (TC 2.A.63) subunit E family.</text>
</comment>
<dbReference type="OrthoDB" id="3556991at2"/>
<dbReference type="PANTHER" id="PTHR34584">
    <property type="entry name" value="NA(+)/H(+) ANTIPORTER SUBUNIT E1"/>
    <property type="match status" value="1"/>
</dbReference>
<evidence type="ECO:0000256" key="1">
    <source>
        <dbReference type="ARBA" id="ARBA00004651"/>
    </source>
</evidence>
<evidence type="ECO:0000256" key="3">
    <source>
        <dbReference type="ARBA" id="ARBA00022475"/>
    </source>
</evidence>
<evidence type="ECO:0000256" key="4">
    <source>
        <dbReference type="ARBA" id="ARBA00022692"/>
    </source>
</evidence>
<comment type="subcellular location">
    <subcellularLocation>
        <location evidence="1">Cell membrane</location>
        <topology evidence="1">Multi-pass membrane protein</topology>
    </subcellularLocation>
</comment>
<dbReference type="KEGG" id="pmad:BAY61_21145"/>
<dbReference type="RefSeq" id="WP_091810194.1">
    <property type="nucleotide sequence ID" value="NZ_CP016353.1"/>
</dbReference>
<proteinExistence type="inferred from homology"/>
<dbReference type="Proteomes" id="UP000199494">
    <property type="component" value="Unassembled WGS sequence"/>
</dbReference>
<feature type="transmembrane region" description="Helical" evidence="7">
    <location>
        <begin position="7"/>
        <end position="23"/>
    </location>
</feature>
<protein>
    <submittedName>
        <fullName evidence="8">Multicomponent Na+:H+ antiporter subunit E</fullName>
    </submittedName>
</protein>
<keyword evidence="9" id="KW-1185">Reference proteome</keyword>